<dbReference type="PANTHER" id="PTHR41694:SF3">
    <property type="entry name" value="RNA-DIRECTED DNA POLYMERASE-RELATED"/>
    <property type="match status" value="1"/>
</dbReference>
<keyword evidence="5" id="KW-0479">Metal-binding</keyword>
<feature type="domain" description="Integrase-type" evidence="10">
    <location>
        <begin position="16"/>
        <end position="57"/>
    </location>
</feature>
<feature type="non-terminal residue" evidence="12">
    <location>
        <position position="111"/>
    </location>
</feature>
<gene>
    <name evidence="12" type="primary">Ervk11</name>
    <name evidence="12" type="ORF">CHIMIN_R15805</name>
</gene>
<keyword evidence="13" id="KW-1185">Reference proteome</keyword>
<evidence type="ECO:0000256" key="4">
    <source>
        <dbReference type="ARBA" id="ARBA00022722"/>
    </source>
</evidence>
<evidence type="ECO:0000256" key="9">
    <source>
        <dbReference type="PROSITE-ProRule" id="PRU00450"/>
    </source>
</evidence>
<keyword evidence="6" id="KW-0255">Endonuclease</keyword>
<organism evidence="12 13">
    <name type="scientific">Chionis minor</name>
    <name type="common">Black-faced sheathbill</name>
    <dbReference type="NCBI Taxonomy" id="227182"/>
    <lineage>
        <taxon>Eukaryota</taxon>
        <taxon>Metazoa</taxon>
        <taxon>Chordata</taxon>
        <taxon>Craniata</taxon>
        <taxon>Vertebrata</taxon>
        <taxon>Euteleostomi</taxon>
        <taxon>Archelosauria</taxon>
        <taxon>Archosauria</taxon>
        <taxon>Dinosauria</taxon>
        <taxon>Saurischia</taxon>
        <taxon>Theropoda</taxon>
        <taxon>Coelurosauria</taxon>
        <taxon>Aves</taxon>
        <taxon>Neognathae</taxon>
        <taxon>Neoaves</taxon>
        <taxon>Charadriiformes</taxon>
        <taxon>Chionididae</taxon>
        <taxon>Chionis</taxon>
    </lineage>
</organism>
<dbReference type="Gene3D" id="3.30.420.10">
    <property type="entry name" value="Ribonuclease H-like superfamily/Ribonuclease H"/>
    <property type="match status" value="1"/>
</dbReference>
<dbReference type="Proteomes" id="UP000557271">
    <property type="component" value="Unassembled WGS sequence"/>
</dbReference>
<dbReference type="SUPFAM" id="SSF46919">
    <property type="entry name" value="N-terminal Zn binding domain of HIV integrase"/>
    <property type="match status" value="1"/>
</dbReference>
<dbReference type="OrthoDB" id="9381447at2759"/>
<evidence type="ECO:0000256" key="1">
    <source>
        <dbReference type="ARBA" id="ARBA00012493"/>
    </source>
</evidence>
<keyword evidence="4" id="KW-0540">Nuclease</keyword>
<dbReference type="GO" id="GO:0003964">
    <property type="term" value="F:RNA-directed DNA polymerase activity"/>
    <property type="evidence" value="ECO:0007669"/>
    <property type="project" value="UniProtKB-KW"/>
</dbReference>
<keyword evidence="3" id="KW-0548">Nucleotidyltransferase</keyword>
<dbReference type="GO" id="GO:0008270">
    <property type="term" value="F:zinc ion binding"/>
    <property type="evidence" value="ECO:0007669"/>
    <property type="project" value="UniProtKB-KW"/>
</dbReference>
<keyword evidence="2" id="KW-0808">Transferase</keyword>
<evidence type="ECO:0000256" key="6">
    <source>
        <dbReference type="ARBA" id="ARBA00022759"/>
    </source>
</evidence>
<keyword evidence="8" id="KW-0695">RNA-directed DNA polymerase</keyword>
<evidence type="ECO:0000256" key="2">
    <source>
        <dbReference type="ARBA" id="ARBA00022679"/>
    </source>
</evidence>
<keyword evidence="7" id="KW-0378">Hydrolase</keyword>
<name>A0A7K7FUK5_CHIMN</name>
<evidence type="ECO:0000313" key="12">
    <source>
        <dbReference type="EMBL" id="NWY61009.1"/>
    </source>
</evidence>
<dbReference type="PROSITE" id="PS50876">
    <property type="entry name" value="ZF_INTEGRASE"/>
    <property type="match status" value="1"/>
</dbReference>
<dbReference type="EC" id="2.7.7.49" evidence="1"/>
<dbReference type="PANTHER" id="PTHR41694">
    <property type="entry name" value="ENDOGENOUS RETROVIRUS GROUP K MEMBER POL PROTEIN"/>
    <property type="match status" value="1"/>
</dbReference>
<keyword evidence="9" id="KW-0862">Zinc</keyword>
<dbReference type="AlphaFoldDB" id="A0A7K7FUK5"/>
<evidence type="ECO:0000256" key="5">
    <source>
        <dbReference type="ARBA" id="ARBA00022723"/>
    </source>
</evidence>
<dbReference type="EMBL" id="VZSF01009532">
    <property type="protein sequence ID" value="NWY61009.1"/>
    <property type="molecule type" value="Genomic_DNA"/>
</dbReference>
<keyword evidence="9" id="KW-0863">Zinc-finger</keyword>
<dbReference type="GO" id="GO:0016787">
    <property type="term" value="F:hydrolase activity"/>
    <property type="evidence" value="ECO:0007669"/>
    <property type="project" value="UniProtKB-KW"/>
</dbReference>
<proteinExistence type="predicted"/>
<dbReference type="GO" id="GO:0004519">
    <property type="term" value="F:endonuclease activity"/>
    <property type="evidence" value="ECO:0007669"/>
    <property type="project" value="UniProtKB-KW"/>
</dbReference>
<dbReference type="GO" id="GO:0035613">
    <property type="term" value="F:RNA stem-loop binding"/>
    <property type="evidence" value="ECO:0007669"/>
    <property type="project" value="TreeGrafter"/>
</dbReference>
<feature type="domain" description="Integrase catalytic" evidence="11">
    <location>
        <begin position="71"/>
        <end position="111"/>
    </location>
</feature>
<evidence type="ECO:0000259" key="10">
    <source>
        <dbReference type="PROSITE" id="PS50876"/>
    </source>
</evidence>
<evidence type="ECO:0000256" key="7">
    <source>
        <dbReference type="ARBA" id="ARBA00022801"/>
    </source>
</evidence>
<evidence type="ECO:0000256" key="8">
    <source>
        <dbReference type="ARBA" id="ARBA00022918"/>
    </source>
</evidence>
<dbReference type="InterPro" id="IPR036397">
    <property type="entry name" value="RNaseH_sf"/>
</dbReference>
<evidence type="ECO:0000259" key="11">
    <source>
        <dbReference type="PROSITE" id="PS50994"/>
    </source>
</evidence>
<accession>A0A7K7FUK5</accession>
<protein>
    <recommendedName>
        <fullName evidence="1">RNA-directed DNA polymerase</fullName>
        <ecNumber evidence="1">2.7.7.49</ecNumber>
    </recommendedName>
</protein>
<evidence type="ECO:0000256" key="3">
    <source>
        <dbReference type="ARBA" id="ARBA00022695"/>
    </source>
</evidence>
<sequence>IAGGKVIADSYTVATLRFHTARSSHAFFHQSAAALKKMLDLTPSQAEEITCSCPGCQGLVSNSSSAGANPRGLSPHALWQSDVPHVLDFGRPKYVHVSIDTFSGMICASAP</sequence>
<dbReference type="GO" id="GO:0015074">
    <property type="term" value="P:DNA integration"/>
    <property type="evidence" value="ECO:0007669"/>
    <property type="project" value="InterPro"/>
</dbReference>
<dbReference type="InterPro" id="IPR001584">
    <property type="entry name" value="Integrase_cat-core"/>
</dbReference>
<dbReference type="InterPro" id="IPR017856">
    <property type="entry name" value="Integrase-like_N"/>
</dbReference>
<dbReference type="PROSITE" id="PS50994">
    <property type="entry name" value="INTEGRASE"/>
    <property type="match status" value="1"/>
</dbReference>
<comment type="caution">
    <text evidence="12">The sequence shown here is derived from an EMBL/GenBank/DDBJ whole genome shotgun (WGS) entry which is preliminary data.</text>
</comment>
<dbReference type="Gene3D" id="1.10.10.200">
    <property type="match status" value="1"/>
</dbReference>
<dbReference type="InterPro" id="IPR003308">
    <property type="entry name" value="Integrase_Zn-bd_dom_N"/>
</dbReference>
<evidence type="ECO:0000313" key="13">
    <source>
        <dbReference type="Proteomes" id="UP000557271"/>
    </source>
</evidence>
<reference evidence="12 13" key="1">
    <citation type="submission" date="2019-09" db="EMBL/GenBank/DDBJ databases">
        <title>Bird 10,000 Genomes (B10K) Project - Family phase.</title>
        <authorList>
            <person name="Zhang G."/>
        </authorList>
    </citation>
    <scope>NUCLEOTIDE SEQUENCE [LARGE SCALE GENOMIC DNA]</scope>
    <source>
        <strain evidence="12">B10K-UC-030-51</strain>
    </source>
</reference>
<feature type="non-terminal residue" evidence="12">
    <location>
        <position position="1"/>
    </location>
</feature>
<dbReference type="Pfam" id="PF02022">
    <property type="entry name" value="Integrase_Zn"/>
    <property type="match status" value="1"/>
</dbReference>